<dbReference type="Proteomes" id="UP000198646">
    <property type="component" value="Unassembled WGS sequence"/>
</dbReference>
<protein>
    <submittedName>
        <fullName evidence="2">Uncharacterized protein</fullName>
    </submittedName>
</protein>
<keyword evidence="1" id="KW-1133">Transmembrane helix</keyword>
<organism evidence="2 3">
    <name type="scientific">Sulfitobacter litoralis</name>
    <dbReference type="NCBI Taxonomy" id="335975"/>
    <lineage>
        <taxon>Bacteria</taxon>
        <taxon>Pseudomonadati</taxon>
        <taxon>Pseudomonadota</taxon>
        <taxon>Alphaproteobacteria</taxon>
        <taxon>Rhodobacterales</taxon>
        <taxon>Roseobacteraceae</taxon>
        <taxon>Sulfitobacter</taxon>
    </lineage>
</organism>
<accession>A0ABY0ST68</accession>
<evidence type="ECO:0000313" key="3">
    <source>
        <dbReference type="Proteomes" id="UP000198646"/>
    </source>
</evidence>
<reference evidence="2 3" key="1">
    <citation type="submission" date="2016-10" db="EMBL/GenBank/DDBJ databases">
        <authorList>
            <person name="Varghese N."/>
            <person name="Submissions S."/>
        </authorList>
    </citation>
    <scope>NUCLEOTIDE SEQUENCE [LARGE SCALE GENOMIC DNA]</scope>
    <source>
        <strain evidence="2 3">DSM 17584</strain>
    </source>
</reference>
<proteinExistence type="predicted"/>
<evidence type="ECO:0000313" key="2">
    <source>
        <dbReference type="EMBL" id="SDP58085.1"/>
    </source>
</evidence>
<keyword evidence="3" id="KW-1185">Reference proteome</keyword>
<keyword evidence="1" id="KW-0472">Membrane</keyword>
<dbReference type="EMBL" id="FNJD01000021">
    <property type="protein sequence ID" value="SDP58085.1"/>
    <property type="molecule type" value="Genomic_DNA"/>
</dbReference>
<sequence>MRKEVRLNRQARVLALHHRLTEPGGVPVYDDGRQQIERRHTIVLSFGRAVLYFALPADAQSILQRVMRLTFVQFDLHSPLHIRVEYPIQHEQCAFDTADFPQSNARSFWRGYEASLRRIWLGATVPAVIVAAILRMSGQFDAIRPSRILPPIIPLRFCGVPPASDT</sequence>
<comment type="caution">
    <text evidence="2">The sequence shown here is derived from an EMBL/GenBank/DDBJ whole genome shotgun (WGS) entry which is preliminary data.</text>
</comment>
<gene>
    <name evidence="2" type="ORF">SAMN04488512_12154</name>
</gene>
<name>A0ABY0ST68_9RHOB</name>
<feature type="transmembrane region" description="Helical" evidence="1">
    <location>
        <begin position="119"/>
        <end position="138"/>
    </location>
</feature>
<keyword evidence="1" id="KW-0812">Transmembrane</keyword>
<evidence type="ECO:0000256" key="1">
    <source>
        <dbReference type="SAM" id="Phobius"/>
    </source>
</evidence>